<dbReference type="AlphaFoldDB" id="A0AAJ3NL87"/>
<gene>
    <name evidence="1" type="ORF">AWC23_25225</name>
</gene>
<dbReference type="EMBL" id="LQPR01000081">
    <property type="protein sequence ID" value="ORW64612.1"/>
    <property type="molecule type" value="Genomic_DNA"/>
</dbReference>
<evidence type="ECO:0000313" key="1">
    <source>
        <dbReference type="EMBL" id="ORW64612.1"/>
    </source>
</evidence>
<organism evidence="1 2">
    <name type="scientific">Mycobacterium saskatchewanense</name>
    <dbReference type="NCBI Taxonomy" id="220927"/>
    <lineage>
        <taxon>Bacteria</taxon>
        <taxon>Bacillati</taxon>
        <taxon>Actinomycetota</taxon>
        <taxon>Actinomycetes</taxon>
        <taxon>Mycobacteriales</taxon>
        <taxon>Mycobacteriaceae</taxon>
        <taxon>Mycobacterium</taxon>
        <taxon>Mycobacterium simiae complex</taxon>
    </lineage>
</organism>
<accession>A0AAJ3NL87</accession>
<proteinExistence type="predicted"/>
<dbReference type="Proteomes" id="UP000193387">
    <property type="component" value="Unassembled WGS sequence"/>
</dbReference>
<reference evidence="1 2" key="1">
    <citation type="submission" date="2016-01" db="EMBL/GenBank/DDBJ databases">
        <title>The new phylogeny of the genus Mycobacterium.</title>
        <authorList>
            <person name="Tarcisio F."/>
            <person name="Conor M."/>
            <person name="Antonella G."/>
            <person name="Elisabetta G."/>
            <person name="Giulia F.S."/>
            <person name="Sara T."/>
            <person name="Anna F."/>
            <person name="Clotilde B."/>
            <person name="Roberto B."/>
            <person name="Veronica D.S."/>
            <person name="Fabio R."/>
            <person name="Monica P."/>
            <person name="Olivier J."/>
            <person name="Enrico T."/>
            <person name="Nicola S."/>
        </authorList>
    </citation>
    <scope>NUCLEOTIDE SEQUENCE [LARGE SCALE GENOMIC DNA]</scope>
    <source>
        <strain evidence="1 2">DSM 44616</strain>
    </source>
</reference>
<comment type="caution">
    <text evidence="1">The sequence shown here is derived from an EMBL/GenBank/DDBJ whole genome shotgun (WGS) entry which is preliminary data.</text>
</comment>
<name>A0AAJ3NL87_9MYCO</name>
<sequence length="68" mass="6964">MAVILHVERSDRGVNAPNSTGLICAAVCSSTRFTACSAVTIGASAVWWATAAATCGTFSNTAAIRTSW</sequence>
<protein>
    <submittedName>
        <fullName evidence="1">Uncharacterized protein</fullName>
    </submittedName>
</protein>
<keyword evidence="2" id="KW-1185">Reference proteome</keyword>
<evidence type="ECO:0000313" key="2">
    <source>
        <dbReference type="Proteomes" id="UP000193387"/>
    </source>
</evidence>